<name>A0A0P6A9Y7_9CRUS</name>
<comment type="caution">
    <text evidence="1">The sequence shown here is derived from an EMBL/GenBank/DDBJ whole genome shotgun (WGS) entry which is preliminary data.</text>
</comment>
<organism evidence="1 2">
    <name type="scientific">Daphnia magna</name>
    <dbReference type="NCBI Taxonomy" id="35525"/>
    <lineage>
        <taxon>Eukaryota</taxon>
        <taxon>Metazoa</taxon>
        <taxon>Ecdysozoa</taxon>
        <taxon>Arthropoda</taxon>
        <taxon>Crustacea</taxon>
        <taxon>Branchiopoda</taxon>
        <taxon>Diplostraca</taxon>
        <taxon>Cladocera</taxon>
        <taxon>Anomopoda</taxon>
        <taxon>Daphniidae</taxon>
        <taxon>Daphnia</taxon>
    </lineage>
</organism>
<dbReference type="AlphaFoldDB" id="A0A0P6A9Y7"/>
<keyword evidence="2" id="KW-1185">Reference proteome</keyword>
<evidence type="ECO:0000313" key="2">
    <source>
        <dbReference type="Proteomes" id="UP000076858"/>
    </source>
</evidence>
<dbReference type="EMBL" id="LRGB01000531">
    <property type="protein sequence ID" value="KZS18292.1"/>
    <property type="molecule type" value="Genomic_DNA"/>
</dbReference>
<proteinExistence type="predicted"/>
<sequence length="92" mass="10615">MRNERMEKRFVFGRVPFCCAARKTRKRLQTRNIQQKQQEAIHHCWKNNASPSPLPAAFDPSSLPVKAIKQTDENKKKLQGFIRAPALFANPP</sequence>
<evidence type="ECO:0000313" key="1">
    <source>
        <dbReference type="EMBL" id="KZS18292.1"/>
    </source>
</evidence>
<reference evidence="1 2" key="1">
    <citation type="submission" date="2016-03" db="EMBL/GenBank/DDBJ databases">
        <title>EvidentialGene: Evidence-directed Construction of Genes on Genomes.</title>
        <authorList>
            <person name="Gilbert D.G."/>
            <person name="Choi J.-H."/>
            <person name="Mockaitis K."/>
            <person name="Colbourne J."/>
            <person name="Pfrender M."/>
        </authorList>
    </citation>
    <scope>NUCLEOTIDE SEQUENCE [LARGE SCALE GENOMIC DNA]</scope>
    <source>
        <strain evidence="1 2">Xinb3</strain>
        <tissue evidence="1">Complete organism</tissue>
    </source>
</reference>
<dbReference type="Proteomes" id="UP000076858">
    <property type="component" value="Unassembled WGS sequence"/>
</dbReference>
<gene>
    <name evidence="1" type="ORF">APZ42_015578</name>
</gene>
<accession>A0A0P6A9Y7</accession>
<protein>
    <submittedName>
        <fullName evidence="1">Uncharacterized protein</fullName>
    </submittedName>
</protein>